<gene>
    <name evidence="1" type="ORF">NDU88_001260</name>
</gene>
<dbReference type="Proteomes" id="UP001066276">
    <property type="component" value="Chromosome 12"/>
</dbReference>
<dbReference type="AlphaFoldDB" id="A0AAV7KP33"/>
<evidence type="ECO:0000313" key="1">
    <source>
        <dbReference type="EMBL" id="KAJ1081076.1"/>
    </source>
</evidence>
<organism evidence="1 2">
    <name type="scientific">Pleurodeles waltl</name>
    <name type="common">Iberian ribbed newt</name>
    <dbReference type="NCBI Taxonomy" id="8319"/>
    <lineage>
        <taxon>Eukaryota</taxon>
        <taxon>Metazoa</taxon>
        <taxon>Chordata</taxon>
        <taxon>Craniata</taxon>
        <taxon>Vertebrata</taxon>
        <taxon>Euteleostomi</taxon>
        <taxon>Amphibia</taxon>
        <taxon>Batrachia</taxon>
        <taxon>Caudata</taxon>
        <taxon>Salamandroidea</taxon>
        <taxon>Salamandridae</taxon>
        <taxon>Pleurodelinae</taxon>
        <taxon>Pleurodeles</taxon>
    </lineage>
</organism>
<comment type="caution">
    <text evidence="1">The sequence shown here is derived from an EMBL/GenBank/DDBJ whole genome shotgun (WGS) entry which is preliminary data.</text>
</comment>
<dbReference type="EMBL" id="JANPWB010000016">
    <property type="protein sequence ID" value="KAJ1081076.1"/>
    <property type="molecule type" value="Genomic_DNA"/>
</dbReference>
<name>A0AAV7KP33_PLEWA</name>
<keyword evidence="2" id="KW-1185">Reference proteome</keyword>
<accession>A0AAV7KP33</accession>
<protein>
    <submittedName>
        <fullName evidence="1">Uncharacterized protein</fullName>
    </submittedName>
</protein>
<reference evidence="1" key="1">
    <citation type="journal article" date="2022" name="bioRxiv">
        <title>Sequencing and chromosome-scale assembly of the giantPleurodeles waltlgenome.</title>
        <authorList>
            <person name="Brown T."/>
            <person name="Elewa A."/>
            <person name="Iarovenko S."/>
            <person name="Subramanian E."/>
            <person name="Araus A.J."/>
            <person name="Petzold A."/>
            <person name="Susuki M."/>
            <person name="Suzuki K.-i.T."/>
            <person name="Hayashi T."/>
            <person name="Toyoda A."/>
            <person name="Oliveira C."/>
            <person name="Osipova E."/>
            <person name="Leigh N.D."/>
            <person name="Simon A."/>
            <person name="Yun M.H."/>
        </authorList>
    </citation>
    <scope>NUCLEOTIDE SEQUENCE</scope>
    <source>
        <strain evidence="1">20211129_DDA</strain>
        <tissue evidence="1">Liver</tissue>
    </source>
</reference>
<proteinExistence type="predicted"/>
<evidence type="ECO:0000313" key="2">
    <source>
        <dbReference type="Proteomes" id="UP001066276"/>
    </source>
</evidence>
<sequence>MVSSFLMACDELILTKTTSRGDACQHRHAWVTERLRRRALFFKRPITTGTSQNSYASQKAKWQAKVQAGKKCAWSHPVPRRLNGAQQSLPATMSSERGLHVRLWRCDWQVKNCCDAVNEASTEQVTSATVRRHGDWERADGLAGALSCWWRQGHSLASLMPEIGPSCLWNRADCGPQPNGYPHWTPEPNAKDCETLLQQRPGNGTVALHALRSALPSSINGATDDLIVRRVYYHVVKVKYCAELGYAQAAGQGGESAVERQLLHHETEVVRNPNNMPQLLAMRKTRSELLE</sequence>